<dbReference type="HOGENOM" id="CLU_1576635_0_0_10"/>
<evidence type="ECO:0000256" key="1">
    <source>
        <dbReference type="SAM" id="Phobius"/>
    </source>
</evidence>
<dbReference type="AlphaFoldDB" id="E4TLX7"/>
<name>E4TLX7_MARTH</name>
<evidence type="ECO:0000313" key="3">
    <source>
        <dbReference type="Proteomes" id="UP000008720"/>
    </source>
</evidence>
<feature type="transmembrane region" description="Helical" evidence="1">
    <location>
        <begin position="144"/>
        <end position="165"/>
    </location>
</feature>
<evidence type="ECO:0000313" key="2">
    <source>
        <dbReference type="EMBL" id="ADR20268.1"/>
    </source>
</evidence>
<feature type="transmembrane region" description="Helical" evidence="1">
    <location>
        <begin position="20"/>
        <end position="38"/>
    </location>
</feature>
<sequence>MALASLLLQWWGENDKDIQQLSFAWFATIAFCGLVLIPSQEFVRRAQDMVKMLFRTAKWTALVLAGIIASVLFVFTALGKVVTQQELQEVITLYSTSLAGALIFAAVILYASIIGLPFILQKIFLLLVRKTIDFTLKKERNNPISIPILFISIVITLITFISYMIGKIA</sequence>
<keyword evidence="3" id="KW-1185">Reference proteome</keyword>
<reference evidence="2 3" key="1">
    <citation type="journal article" date="2011" name="Stand. Genomic Sci.">
        <title>Complete genome sequence of Marivirga tractuosa type strain (H-43).</title>
        <authorList>
            <person name="Pagani I."/>
            <person name="Chertkov O."/>
            <person name="Lapidus A."/>
            <person name="Lucas S."/>
            <person name="Del Rio T.G."/>
            <person name="Tice H."/>
            <person name="Copeland A."/>
            <person name="Cheng J.F."/>
            <person name="Nolan M."/>
            <person name="Saunders E."/>
            <person name="Pitluck S."/>
            <person name="Held B."/>
            <person name="Goodwin L."/>
            <person name="Liolios K."/>
            <person name="Ovchinikova G."/>
            <person name="Ivanova N."/>
            <person name="Mavromatis K."/>
            <person name="Pati A."/>
            <person name="Chen A."/>
            <person name="Palaniappan K."/>
            <person name="Land M."/>
            <person name="Hauser L."/>
            <person name="Jeffries C.D."/>
            <person name="Detter J.C."/>
            <person name="Han C."/>
            <person name="Tapia R."/>
            <person name="Ngatchou-Djao O.D."/>
            <person name="Rohde M."/>
            <person name="Goker M."/>
            <person name="Spring S."/>
            <person name="Sikorski J."/>
            <person name="Woyke T."/>
            <person name="Bristow J."/>
            <person name="Eisen J.A."/>
            <person name="Markowitz V."/>
            <person name="Hugenholtz P."/>
            <person name="Klenk H.P."/>
            <person name="Kyrpides N.C."/>
        </authorList>
    </citation>
    <scope>NUCLEOTIDE SEQUENCE [LARGE SCALE GENOMIC DNA]</scope>
    <source>
        <strain evidence="3">ATCC 23168 / DSM 4126 / NBRC 15989 / NCIMB 1408 / VKM B-1430 / H-43</strain>
    </source>
</reference>
<proteinExistence type="predicted"/>
<keyword evidence="1" id="KW-0812">Transmembrane</keyword>
<protein>
    <submittedName>
        <fullName evidence="2">Uncharacterized protein</fullName>
    </submittedName>
</protein>
<feature type="transmembrane region" description="Helical" evidence="1">
    <location>
        <begin position="98"/>
        <end position="120"/>
    </location>
</feature>
<dbReference type="RefSeq" id="WP_013452419.1">
    <property type="nucleotide sequence ID" value="NC_014759.1"/>
</dbReference>
<gene>
    <name evidence="2" type="ordered locus">Ftrac_0259</name>
</gene>
<dbReference type="KEGG" id="mtt:Ftrac_0259"/>
<feature type="transmembrane region" description="Helical" evidence="1">
    <location>
        <begin position="59"/>
        <end position="78"/>
    </location>
</feature>
<accession>E4TLX7</accession>
<keyword evidence="1" id="KW-1133">Transmembrane helix</keyword>
<dbReference type="EMBL" id="CP002349">
    <property type="protein sequence ID" value="ADR20268.1"/>
    <property type="molecule type" value="Genomic_DNA"/>
</dbReference>
<organism evidence="2 3">
    <name type="scientific">Marivirga tractuosa (strain ATCC 23168 / DSM 4126 / NBRC 15989 / NCIMB 1408 / VKM B-1430 / H-43)</name>
    <name type="common">Microscilla tractuosa</name>
    <name type="synonym">Flexibacter tractuosus</name>
    <dbReference type="NCBI Taxonomy" id="643867"/>
    <lineage>
        <taxon>Bacteria</taxon>
        <taxon>Pseudomonadati</taxon>
        <taxon>Bacteroidota</taxon>
        <taxon>Cytophagia</taxon>
        <taxon>Cytophagales</taxon>
        <taxon>Marivirgaceae</taxon>
        <taxon>Marivirga</taxon>
    </lineage>
</organism>
<dbReference type="Proteomes" id="UP000008720">
    <property type="component" value="Chromosome"/>
</dbReference>
<keyword evidence="1" id="KW-0472">Membrane</keyword>